<evidence type="ECO:0000256" key="2">
    <source>
        <dbReference type="ARBA" id="ARBA00022490"/>
    </source>
</evidence>
<dbReference type="HAMAP" id="MF_00747">
    <property type="entry name" value="AceK"/>
    <property type="match status" value="1"/>
</dbReference>
<comment type="subcellular location">
    <subcellularLocation>
        <location evidence="11">Cytoplasm</location>
    </subcellularLocation>
</comment>
<keyword evidence="3 11" id="KW-0723">Serine/threonine-protein kinase</keyword>
<accession>A0ABS3E580</accession>
<feature type="binding site" evidence="11">
    <location>
        <begin position="323"/>
        <end position="329"/>
    </location>
    <ligand>
        <name>ATP</name>
        <dbReference type="ChEBI" id="CHEBI:30616"/>
    </ligand>
</feature>
<keyword evidence="16" id="KW-1185">Reference proteome</keyword>
<dbReference type="EC" id="3.1.3.-" evidence="11"/>
<keyword evidence="5 11" id="KW-0808">Transferase</keyword>
<sequence length="603" mass="69793">MTNHSPTARRIAKTILNGFDAYFADFQNITLGAKARFETAAWAAVRETNKERIDLYKVKVNQVLKLVHSVTSKDTTQLELWGQAKATYAQLIANNNNYEIAETFFNSVFCSQFQHAHIHDSHIFVKSSRALDDKPLRDYSIYISYSGRDGLEAMIEDILADYSFSIPWEDMARDVANICTSLREGPLAGKLTEEDDEQRLRVDMLESVFYRNKAAYLVGRLMFAGEVIPLILPCLNNGRGNIFVDTLIHDNDSASIIFSFTRSYFMVDAPIPSRFVRFLSTIMPLKEKSELYNSIGFHKHGKTEFYRHILAHMKVSNDKFVIAPGIKGMVMSVFTLPSYPVVFKVIKDKFDNPKTVTEEIVREKYKFVSRADRVGRMADTQEYTNFIFYRNRFSDELLQELQTLAPSKLLVDEKWVIIKHLYVERRMEPLNLYLDQADEQQTIEAMEEYGNAIKQLAAADIFPGDMLLKNFGVTRHGRVVFYDYDELCPLTECNFRKIPEPRTAEQELADRPWYTVAEADVFPEEFRLFFSGNPVARNAFEAQHSDLYDYRYWQRLQERIRAGRVESTFPYRRKVRFHRIPIKRGHTQRPPGSTNGGTPADGR</sequence>
<gene>
    <name evidence="11 15" type="primary">aceK</name>
    <name evidence="15" type="ORF">JF535_06295</name>
</gene>
<evidence type="ECO:0000256" key="3">
    <source>
        <dbReference type="ARBA" id="ARBA00022527"/>
    </source>
</evidence>
<keyword evidence="7 11" id="KW-0418">Kinase</keyword>
<dbReference type="InterPro" id="IPR010452">
    <property type="entry name" value="Isocitrate_DH_AceK"/>
</dbReference>
<dbReference type="GO" id="GO:0008772">
    <property type="term" value="F:[isocitrate dehydrogenase (NADP+)] kinase activity"/>
    <property type="evidence" value="ECO:0007669"/>
    <property type="project" value="UniProtKB-EC"/>
</dbReference>
<keyword evidence="6 11" id="KW-0547">Nucleotide-binding</keyword>
<evidence type="ECO:0000313" key="16">
    <source>
        <dbReference type="Proteomes" id="UP000664293"/>
    </source>
</evidence>
<name>A0ABS3E580_9GAMM</name>
<evidence type="ECO:0000256" key="1">
    <source>
        <dbReference type="ARBA" id="ARBA00022435"/>
    </source>
</evidence>
<evidence type="ECO:0000256" key="8">
    <source>
        <dbReference type="ARBA" id="ARBA00022801"/>
    </source>
</evidence>
<reference evidence="15 16" key="1">
    <citation type="submission" date="2020-12" db="EMBL/GenBank/DDBJ databases">
        <title>Oil enriched cultivation method for isolating marine PHA-producing bacteria.</title>
        <authorList>
            <person name="Zheng W."/>
            <person name="Yu S."/>
            <person name="Huang Y."/>
        </authorList>
    </citation>
    <scope>NUCLEOTIDE SEQUENCE [LARGE SCALE GENOMIC DNA]</scope>
    <source>
        <strain evidence="15 16">SN0-2</strain>
    </source>
</reference>
<dbReference type="EMBL" id="JAEKJR010000002">
    <property type="protein sequence ID" value="MBN8430462.1"/>
    <property type="molecule type" value="Genomic_DNA"/>
</dbReference>
<organism evidence="15 16">
    <name type="scientific">Microbulbifer salipaludis</name>
    <dbReference type="NCBI Taxonomy" id="187980"/>
    <lineage>
        <taxon>Bacteria</taxon>
        <taxon>Pseudomonadati</taxon>
        <taxon>Pseudomonadota</taxon>
        <taxon>Gammaproteobacteria</taxon>
        <taxon>Cellvibrionales</taxon>
        <taxon>Microbulbiferaceae</taxon>
        <taxon>Microbulbifer</taxon>
    </lineage>
</organism>
<keyword evidence="8 11" id="KW-0378">Hydrolase</keyword>
<dbReference type="RefSeq" id="WP_207000450.1">
    <property type="nucleotide sequence ID" value="NZ_JAEKJR010000002.1"/>
</dbReference>
<keyword evidence="1 11" id="KW-0329">Glyoxylate bypass</keyword>
<dbReference type="Pfam" id="PF20423">
    <property type="entry name" value="AceK_regulatory"/>
    <property type="match status" value="1"/>
</dbReference>
<evidence type="ECO:0000256" key="4">
    <source>
        <dbReference type="ARBA" id="ARBA00022532"/>
    </source>
</evidence>
<dbReference type="Pfam" id="PF06315">
    <property type="entry name" value="AceK_kinase"/>
    <property type="match status" value="1"/>
</dbReference>
<evidence type="ECO:0000256" key="7">
    <source>
        <dbReference type="ARBA" id="ARBA00022777"/>
    </source>
</evidence>
<feature type="domain" description="Isocitrate dehydrogenase kinase/phosphatase (AceK) kinase" evidence="13">
    <location>
        <begin position="318"/>
        <end position="572"/>
    </location>
</feature>
<evidence type="ECO:0000259" key="13">
    <source>
        <dbReference type="Pfam" id="PF06315"/>
    </source>
</evidence>
<evidence type="ECO:0000256" key="6">
    <source>
        <dbReference type="ARBA" id="ARBA00022741"/>
    </source>
</evidence>
<dbReference type="Proteomes" id="UP000664293">
    <property type="component" value="Unassembled WGS sequence"/>
</dbReference>
<keyword evidence="4 11" id="KW-0816">Tricarboxylic acid cycle</keyword>
<dbReference type="PANTHER" id="PTHR39559:SF1">
    <property type="entry name" value="ISOCITRATE DEHYDROGENASE KINASE_PHOSPHATASE"/>
    <property type="match status" value="1"/>
</dbReference>
<comment type="similarity">
    <text evidence="11">Belongs to the AceK family.</text>
</comment>
<comment type="function">
    <text evidence="11">Bifunctional enzyme which can phosphorylate or dephosphorylate isocitrate dehydrogenase (IDH) on a specific serine residue. This is a regulatory mechanism which enables bacteria to bypass the Krebs cycle via the glyoxylate shunt in response to the source of carbon. When bacteria are grown on glucose, IDH is fully active and unphosphorylated, but when grown on acetate or ethanol, the activity of IDH declines drastically concomitant with its phosphorylation.</text>
</comment>
<comment type="catalytic activity">
    <reaction evidence="11">
        <text>L-seryl-[isocitrate dehydrogenase] + ATP = O-phospho-L-seryl-[isocitrate dehydrogenase] + ADP + H(+)</text>
        <dbReference type="Rhea" id="RHEA:43540"/>
        <dbReference type="Rhea" id="RHEA-COMP:10605"/>
        <dbReference type="Rhea" id="RHEA-COMP:10606"/>
        <dbReference type="ChEBI" id="CHEBI:15378"/>
        <dbReference type="ChEBI" id="CHEBI:29999"/>
        <dbReference type="ChEBI" id="CHEBI:30616"/>
        <dbReference type="ChEBI" id="CHEBI:83421"/>
        <dbReference type="ChEBI" id="CHEBI:456216"/>
        <dbReference type="EC" id="2.7.11.5"/>
    </reaction>
</comment>
<protein>
    <recommendedName>
        <fullName evidence="11">Isocitrate dehydrogenase kinase/phosphatase</fullName>
        <shortName evidence="11">IDH kinase/phosphatase</shortName>
        <shortName evidence="11">IDHK/P</shortName>
        <ecNumber evidence="11">2.7.11.5</ecNumber>
        <ecNumber evidence="11">3.1.3.-</ecNumber>
    </recommendedName>
</protein>
<feature type="region of interest" description="Disordered" evidence="12">
    <location>
        <begin position="582"/>
        <end position="603"/>
    </location>
</feature>
<evidence type="ECO:0000259" key="14">
    <source>
        <dbReference type="Pfam" id="PF20423"/>
    </source>
</evidence>
<feature type="active site" evidence="11">
    <location>
        <position position="379"/>
    </location>
</feature>
<dbReference type="GO" id="GO:0016787">
    <property type="term" value="F:hydrolase activity"/>
    <property type="evidence" value="ECO:0007669"/>
    <property type="project" value="UniProtKB-KW"/>
</dbReference>
<evidence type="ECO:0000256" key="10">
    <source>
        <dbReference type="ARBA" id="ARBA00022912"/>
    </source>
</evidence>
<dbReference type="EC" id="2.7.11.5" evidence="11"/>
<keyword evidence="9 11" id="KW-0067">ATP-binding</keyword>
<evidence type="ECO:0000313" key="15">
    <source>
        <dbReference type="EMBL" id="MBN8430462.1"/>
    </source>
</evidence>
<evidence type="ECO:0000256" key="12">
    <source>
        <dbReference type="SAM" id="MobiDB-lite"/>
    </source>
</evidence>
<dbReference type="PANTHER" id="PTHR39559">
    <property type="match status" value="1"/>
</dbReference>
<keyword evidence="10 11" id="KW-0904">Protein phosphatase</keyword>
<evidence type="ECO:0000256" key="5">
    <source>
        <dbReference type="ARBA" id="ARBA00022679"/>
    </source>
</evidence>
<dbReference type="InterPro" id="IPR046855">
    <property type="entry name" value="AceK_kinase"/>
</dbReference>
<evidence type="ECO:0000256" key="9">
    <source>
        <dbReference type="ARBA" id="ARBA00022840"/>
    </source>
</evidence>
<feature type="domain" description="Isocitrate dehydrogenase kinase/phosphatase (AceK) regulatory" evidence="14">
    <location>
        <begin position="12"/>
        <end position="316"/>
    </location>
</feature>
<dbReference type="InterPro" id="IPR046854">
    <property type="entry name" value="AceK_regulatory"/>
</dbReference>
<dbReference type="PIRSF" id="PIRSF000719">
    <property type="entry name" value="AceK"/>
    <property type="match status" value="1"/>
</dbReference>
<feature type="binding site" evidence="11">
    <location>
        <position position="344"/>
    </location>
    <ligand>
        <name>ATP</name>
        <dbReference type="ChEBI" id="CHEBI:30616"/>
    </ligand>
</feature>
<dbReference type="NCBIfam" id="NF002804">
    <property type="entry name" value="PRK02946.1"/>
    <property type="match status" value="1"/>
</dbReference>
<proteinExistence type="inferred from homology"/>
<comment type="caution">
    <text evidence="15">The sequence shown here is derived from an EMBL/GenBank/DDBJ whole genome shotgun (WGS) entry which is preliminary data.</text>
</comment>
<evidence type="ECO:0000256" key="11">
    <source>
        <dbReference type="HAMAP-Rule" id="MF_00747"/>
    </source>
</evidence>
<keyword evidence="2 11" id="KW-0963">Cytoplasm</keyword>